<dbReference type="InterPro" id="IPR052185">
    <property type="entry name" value="IPC_Synthase-Related"/>
</dbReference>
<feature type="transmembrane region" description="Helical" evidence="9">
    <location>
        <begin position="266"/>
        <end position="283"/>
    </location>
</feature>
<evidence type="ECO:0000256" key="4">
    <source>
        <dbReference type="ARBA" id="ARBA00022692"/>
    </source>
</evidence>
<gene>
    <name evidence="11" type="ORF">CUT44_29830</name>
</gene>
<feature type="transmembrane region" description="Helical" evidence="9">
    <location>
        <begin position="580"/>
        <end position="597"/>
    </location>
</feature>
<dbReference type="InterPro" id="IPR026841">
    <property type="entry name" value="Aur1/Ipt1"/>
</dbReference>
<evidence type="ECO:0000256" key="3">
    <source>
        <dbReference type="ARBA" id="ARBA00022679"/>
    </source>
</evidence>
<feature type="compositionally biased region" description="Low complexity" evidence="8">
    <location>
        <begin position="657"/>
        <end position="677"/>
    </location>
</feature>
<feature type="domain" description="Inositolphosphotransferase Aur1/Ipt1" evidence="10">
    <location>
        <begin position="438"/>
        <end position="618"/>
    </location>
</feature>
<sequence length="689" mass="72532">MVDTDRRAVAGVPRRGSYGGTALVALWLLALALAARQAVAVLARPPEERFADLAAWTGERGVLEVSGPLYEGGTFTGTPFAGLALRPLTNAAEQVLGVAWTLGTLLLVAALGVVAVRALPWVTGRTVRLAAAPVAISLLVLSVPVRNTFHLGQTSIIPVLLALCGLLYAARAPRGAGAAVGLAAAIQPTVLLFAPLLWLTGRRRAAAVAGGVFAGCTVLAWAAMPSDSWTYWVHHVAGAGLGAPADGLANQSLHGLLLRLGLRGPLEIALFVALAAVVAVVALRRAARYALDGQLLLAAALVGCAAVAVSPAAWQHQQLWILLAAAGRVGRRSGDRLVWPVFLVLVMTLDPVALVPNLPLLTPLGENAPLLAALLAACVLPFVSRTSPLWDRPEYSGPFSRPNLMLELLLIRVGYWLYSLVRSLAPDGRELAESHGRQVLAAEEALRLDVEHWLNHAVVKVGWLEESMNLYYTSLHFLVPISLLAVLYVRRPVTYRWARTSLSFATLLGLVGFWLYPLAPPRLMPGLGYIDTAHGPQDFDDPDFGVLTGISNQYAAMPSLHVGWSLWCAVVVVRLTPNRWLRALGVLYPVLTTLVVMGTANHYLLDAVGGAAVVAAGLGIAALWQRHGPAWRAAAEPAAGPAERAGRTVPAGRTEPGKAAAAGKTGETAEPVGAVAAGPPPEEAAAPRP</sequence>
<dbReference type="Pfam" id="PF14378">
    <property type="entry name" value="PAP2_3"/>
    <property type="match status" value="1"/>
</dbReference>
<dbReference type="GO" id="GO:0016758">
    <property type="term" value="F:hexosyltransferase activity"/>
    <property type="evidence" value="ECO:0007669"/>
    <property type="project" value="InterPro"/>
</dbReference>
<evidence type="ECO:0000256" key="6">
    <source>
        <dbReference type="ARBA" id="ARBA00023136"/>
    </source>
</evidence>
<evidence type="ECO:0000256" key="8">
    <source>
        <dbReference type="SAM" id="MobiDB-lite"/>
    </source>
</evidence>
<dbReference type="PANTHER" id="PTHR31310:SF7">
    <property type="entry name" value="PA-PHOSPHATASE RELATED-FAMILY PROTEIN DDB_G0268928"/>
    <property type="match status" value="1"/>
</dbReference>
<dbReference type="EMBL" id="PGGW01000069">
    <property type="protein sequence ID" value="PJE94432.1"/>
    <property type="molecule type" value="Genomic_DNA"/>
</dbReference>
<feature type="compositionally biased region" description="Pro residues" evidence="8">
    <location>
        <begin position="678"/>
        <end position="689"/>
    </location>
</feature>
<dbReference type="PANTHER" id="PTHR31310">
    <property type="match status" value="1"/>
</dbReference>
<keyword evidence="5 9" id="KW-1133">Transmembrane helix</keyword>
<feature type="region of interest" description="Disordered" evidence="8">
    <location>
        <begin position="634"/>
        <end position="689"/>
    </location>
</feature>
<feature type="compositionally biased region" description="Low complexity" evidence="8">
    <location>
        <begin position="634"/>
        <end position="643"/>
    </location>
</feature>
<reference evidence="11 12" key="1">
    <citation type="submission" date="2017-11" db="EMBL/GenBank/DDBJ databases">
        <title>Streptomyces carmine sp. nov., a novel actinomycete isolated from Sophora alopecuroides in Xinjiang, China.</title>
        <authorList>
            <person name="Wang Y."/>
            <person name="Luo X."/>
            <person name="Wan C."/>
            <person name="Zhang L."/>
        </authorList>
    </citation>
    <scope>NUCLEOTIDE SEQUENCE [LARGE SCALE GENOMIC DNA]</scope>
    <source>
        <strain evidence="11 12">TRM SA0054</strain>
    </source>
</reference>
<feature type="transmembrane region" description="Helical" evidence="9">
    <location>
        <begin position="126"/>
        <end position="145"/>
    </location>
</feature>
<comment type="subcellular location">
    <subcellularLocation>
        <location evidence="1">Cell membrane</location>
        <topology evidence="1">Multi-pass membrane protein</topology>
    </subcellularLocation>
</comment>
<keyword evidence="3" id="KW-0808">Transferase</keyword>
<dbReference type="Pfam" id="PF09594">
    <property type="entry name" value="GT87"/>
    <property type="match status" value="1"/>
</dbReference>
<name>A0A2M8LR62_9ACTN</name>
<feature type="transmembrane region" description="Helical" evidence="9">
    <location>
        <begin position="554"/>
        <end position="573"/>
    </location>
</feature>
<dbReference type="GO" id="GO:0005886">
    <property type="term" value="C:plasma membrane"/>
    <property type="evidence" value="ECO:0007669"/>
    <property type="project" value="UniProtKB-SubCell"/>
</dbReference>
<dbReference type="AlphaFoldDB" id="A0A2M8LR62"/>
<protein>
    <recommendedName>
        <fullName evidence="10">Inositolphosphotransferase Aur1/Ipt1 domain-containing protein</fullName>
    </recommendedName>
</protein>
<keyword evidence="12" id="KW-1185">Reference proteome</keyword>
<feature type="transmembrane region" description="Helical" evidence="9">
    <location>
        <begin position="95"/>
        <end position="119"/>
    </location>
</feature>
<evidence type="ECO:0000256" key="2">
    <source>
        <dbReference type="ARBA" id="ARBA00022475"/>
    </source>
</evidence>
<feature type="transmembrane region" description="Helical" evidence="9">
    <location>
        <begin position="337"/>
        <end position="355"/>
    </location>
</feature>
<feature type="transmembrane region" description="Helical" evidence="9">
    <location>
        <begin position="177"/>
        <end position="199"/>
    </location>
</feature>
<accession>A0A2M8LR62</accession>
<feature type="transmembrane region" description="Helical" evidence="9">
    <location>
        <begin position="151"/>
        <end position="170"/>
    </location>
</feature>
<feature type="transmembrane region" description="Helical" evidence="9">
    <location>
        <begin position="603"/>
        <end position="624"/>
    </location>
</feature>
<evidence type="ECO:0000259" key="10">
    <source>
        <dbReference type="Pfam" id="PF14378"/>
    </source>
</evidence>
<feature type="transmembrane region" description="Helical" evidence="9">
    <location>
        <begin position="501"/>
        <end position="519"/>
    </location>
</feature>
<evidence type="ECO:0000256" key="5">
    <source>
        <dbReference type="ARBA" id="ARBA00022989"/>
    </source>
</evidence>
<dbReference type="Proteomes" id="UP000230407">
    <property type="component" value="Unassembled WGS sequence"/>
</dbReference>
<evidence type="ECO:0000313" key="12">
    <source>
        <dbReference type="Proteomes" id="UP000230407"/>
    </source>
</evidence>
<proteinExistence type="inferred from homology"/>
<feature type="transmembrane region" description="Helical" evidence="9">
    <location>
        <begin position="470"/>
        <end position="489"/>
    </location>
</feature>
<comment type="caution">
    <text evidence="11">The sequence shown here is derived from an EMBL/GenBank/DDBJ whole genome shotgun (WGS) entry which is preliminary data.</text>
</comment>
<evidence type="ECO:0000256" key="9">
    <source>
        <dbReference type="SAM" id="Phobius"/>
    </source>
</evidence>
<feature type="transmembrane region" description="Helical" evidence="9">
    <location>
        <begin position="205"/>
        <end position="224"/>
    </location>
</feature>
<dbReference type="InterPro" id="IPR018584">
    <property type="entry name" value="GT87"/>
</dbReference>
<evidence type="ECO:0000256" key="1">
    <source>
        <dbReference type="ARBA" id="ARBA00004651"/>
    </source>
</evidence>
<dbReference type="CDD" id="cd03386">
    <property type="entry name" value="PAP2_Aur1_like"/>
    <property type="match status" value="1"/>
</dbReference>
<evidence type="ECO:0000313" key="11">
    <source>
        <dbReference type="EMBL" id="PJE94432.1"/>
    </source>
</evidence>
<comment type="similarity">
    <text evidence="7">Belongs to the glycosyltransferase 87 family.</text>
</comment>
<dbReference type="RefSeq" id="WP_100205041.1">
    <property type="nucleotide sequence ID" value="NZ_PGGW01000069.1"/>
</dbReference>
<keyword evidence="6 9" id="KW-0472">Membrane</keyword>
<keyword evidence="4 9" id="KW-0812">Transmembrane</keyword>
<feature type="transmembrane region" description="Helical" evidence="9">
    <location>
        <begin position="367"/>
        <end position="383"/>
    </location>
</feature>
<feature type="transmembrane region" description="Helical" evidence="9">
    <location>
        <begin position="295"/>
        <end position="316"/>
    </location>
</feature>
<keyword evidence="2" id="KW-1003">Cell membrane</keyword>
<evidence type="ECO:0000256" key="7">
    <source>
        <dbReference type="ARBA" id="ARBA00024033"/>
    </source>
</evidence>
<organism evidence="11 12">
    <name type="scientific">Streptomyces carminius</name>
    <dbReference type="NCBI Taxonomy" id="2665496"/>
    <lineage>
        <taxon>Bacteria</taxon>
        <taxon>Bacillati</taxon>
        <taxon>Actinomycetota</taxon>
        <taxon>Actinomycetes</taxon>
        <taxon>Kitasatosporales</taxon>
        <taxon>Streptomycetaceae</taxon>
        <taxon>Streptomyces</taxon>
    </lineage>
</organism>